<gene>
    <name evidence="3" type="ORF">F2P47_16125</name>
</gene>
<dbReference type="Pfam" id="PF12697">
    <property type="entry name" value="Abhydrolase_6"/>
    <property type="match status" value="1"/>
</dbReference>
<dbReference type="InterPro" id="IPR050266">
    <property type="entry name" value="AB_hydrolase_sf"/>
</dbReference>
<name>A0A6N6VH55_9HYPH</name>
<dbReference type="InterPro" id="IPR000073">
    <property type="entry name" value="AB_hydrolase_1"/>
</dbReference>
<keyword evidence="1 3" id="KW-0378">Hydrolase</keyword>
<evidence type="ECO:0000256" key="1">
    <source>
        <dbReference type="ARBA" id="ARBA00022801"/>
    </source>
</evidence>
<reference evidence="3 4" key="1">
    <citation type="submission" date="2019-09" db="EMBL/GenBank/DDBJ databases">
        <title>Parvibaculum sedimenti sp. nov., isolated from sediment.</title>
        <authorList>
            <person name="Wang Y."/>
        </authorList>
    </citation>
    <scope>NUCLEOTIDE SEQUENCE [LARGE SCALE GENOMIC DNA]</scope>
    <source>
        <strain evidence="3 4">HXT-9</strain>
    </source>
</reference>
<organism evidence="3 4">
    <name type="scientific">Parvibaculum sedimenti</name>
    <dbReference type="NCBI Taxonomy" id="2608632"/>
    <lineage>
        <taxon>Bacteria</taxon>
        <taxon>Pseudomonadati</taxon>
        <taxon>Pseudomonadota</taxon>
        <taxon>Alphaproteobacteria</taxon>
        <taxon>Hyphomicrobiales</taxon>
        <taxon>Parvibaculaceae</taxon>
        <taxon>Parvibaculum</taxon>
    </lineage>
</organism>
<dbReference type="PANTHER" id="PTHR43798:SF31">
    <property type="entry name" value="AB HYDROLASE SUPERFAMILY PROTEIN YCLE"/>
    <property type="match status" value="1"/>
</dbReference>
<proteinExistence type="predicted"/>
<dbReference type="Gene3D" id="3.40.50.1820">
    <property type="entry name" value="alpha/beta hydrolase"/>
    <property type="match status" value="1"/>
</dbReference>
<accession>A0A6N6VH55</accession>
<dbReference type="GO" id="GO:0016020">
    <property type="term" value="C:membrane"/>
    <property type="evidence" value="ECO:0007669"/>
    <property type="project" value="TreeGrafter"/>
</dbReference>
<evidence type="ECO:0000313" key="3">
    <source>
        <dbReference type="EMBL" id="KAB7738647.1"/>
    </source>
</evidence>
<feature type="domain" description="AB hydrolase-1" evidence="2">
    <location>
        <begin position="24"/>
        <end position="253"/>
    </location>
</feature>
<protein>
    <submittedName>
        <fullName evidence="3">Alpha/beta fold hydrolase</fullName>
    </submittedName>
</protein>
<evidence type="ECO:0000313" key="4">
    <source>
        <dbReference type="Proteomes" id="UP000468901"/>
    </source>
</evidence>
<dbReference type="SUPFAM" id="SSF53474">
    <property type="entry name" value="alpha/beta-Hydrolases"/>
    <property type="match status" value="1"/>
</dbReference>
<dbReference type="GO" id="GO:0016787">
    <property type="term" value="F:hydrolase activity"/>
    <property type="evidence" value="ECO:0007669"/>
    <property type="project" value="UniProtKB-KW"/>
</dbReference>
<evidence type="ECO:0000259" key="2">
    <source>
        <dbReference type="Pfam" id="PF12697"/>
    </source>
</evidence>
<dbReference type="Proteomes" id="UP000468901">
    <property type="component" value="Unassembled WGS sequence"/>
</dbReference>
<dbReference type="PANTHER" id="PTHR43798">
    <property type="entry name" value="MONOACYLGLYCEROL LIPASE"/>
    <property type="match status" value="1"/>
</dbReference>
<sequence>METKTLDTHHVPVRYFEGGKGQPLVYLHGAGGVLAEDPLLVKLAQKYHVYAPLLPGYGDSQECGELRDMLDVTLHTADVVAGLGLKDPILVGHSMGGMIAAEMAAVAPNDFSRLGLICPAGLWLDDHPIPDLFAMLPYEMPQYLFHDVEAGTKLMTAGVALDDPEWLKAFLVMNARQMGMAGKILFPIPDRGLAQRLYRVKAKTVLIWGDSDRLIPPAYAHAWKKAIKGSELVSIAEASHMVTIEKTDQVIAALGKLG</sequence>
<dbReference type="AlphaFoldDB" id="A0A6N6VH55"/>
<comment type="caution">
    <text evidence="3">The sequence shown here is derived from an EMBL/GenBank/DDBJ whole genome shotgun (WGS) entry which is preliminary data.</text>
</comment>
<dbReference type="RefSeq" id="WP_152217413.1">
    <property type="nucleotide sequence ID" value="NZ_WESC01000018.1"/>
</dbReference>
<dbReference type="EMBL" id="WESC01000018">
    <property type="protein sequence ID" value="KAB7738647.1"/>
    <property type="molecule type" value="Genomic_DNA"/>
</dbReference>
<keyword evidence="4" id="KW-1185">Reference proteome</keyword>
<dbReference type="InterPro" id="IPR029058">
    <property type="entry name" value="AB_hydrolase_fold"/>
</dbReference>
<dbReference type="PRINTS" id="PR00111">
    <property type="entry name" value="ABHYDROLASE"/>
</dbReference>